<organism evidence="1 2">
    <name type="scientific">Christiangramia flava JLT2011</name>
    <dbReference type="NCBI Taxonomy" id="1229726"/>
    <lineage>
        <taxon>Bacteria</taxon>
        <taxon>Pseudomonadati</taxon>
        <taxon>Bacteroidota</taxon>
        <taxon>Flavobacteriia</taxon>
        <taxon>Flavobacteriales</taxon>
        <taxon>Flavobacteriaceae</taxon>
        <taxon>Christiangramia</taxon>
    </lineage>
</organism>
<dbReference type="Pfam" id="PF13715">
    <property type="entry name" value="CarbopepD_reg_2"/>
    <property type="match status" value="1"/>
</dbReference>
<name>A0A1L7I9B0_9FLAO</name>
<dbReference type="Pfam" id="PF13598">
    <property type="entry name" value="DUF4139"/>
    <property type="match status" value="1"/>
</dbReference>
<dbReference type="Gene3D" id="2.60.40.1120">
    <property type="entry name" value="Carboxypeptidase-like, regulatory domain"/>
    <property type="match status" value="1"/>
</dbReference>
<accession>A0A1L7I9B0</accession>
<dbReference type="PANTHER" id="PTHR31005">
    <property type="entry name" value="DUF4139 DOMAIN-CONTAINING PROTEIN"/>
    <property type="match status" value="1"/>
</dbReference>
<dbReference type="SUPFAM" id="SSF49464">
    <property type="entry name" value="Carboxypeptidase regulatory domain-like"/>
    <property type="match status" value="1"/>
</dbReference>
<dbReference type="InterPro" id="IPR037291">
    <property type="entry name" value="DUF4139"/>
</dbReference>
<dbReference type="AlphaFoldDB" id="A0A1L7I9B0"/>
<dbReference type="Proteomes" id="UP000186230">
    <property type="component" value="Chromosome"/>
</dbReference>
<dbReference type="NCBIfam" id="TIGR02231">
    <property type="entry name" value="mucoidy inhibitor MuiA family protein"/>
    <property type="match status" value="2"/>
</dbReference>
<sequence>MKKFLFLPFLLLAALTCGAQNVAEKKVASEIKSVTVFLNGAQINREAASSISAGTSVVSFDKLSPFIDEKSIQVQAEGDFTVLSVMHSLDYLNKEKRNDSLQNALKTVNTEVASKNARLEVLNEKESLLDKNKDLSGDNNAANLTQLKQAIDFYDRELTAIKEDFQQTQKEIEMLLKQKALLEKELANVSAIQDLPSGKISVKIESDRSTSANFKVSYVVKNAGWYPNYDLRAKNTSDPVQLKYKANVYQNTGNDWNNVKLKLSSGNPNQNGTAPEMETWYLNYPRNTIYAAQSRFIPGRNISSVSGTVIDEYGDPVPGVNVMVKGTTIGASTDFDGKYEISVPSRSQFLVFSFVGFKTEERPIINEHINVVMTEDANSLDEVVLIGYGVKGARVEKSPSREIKTTAVETNTTVEFEVEKPYSIPSNGEKLTVNLADYEIDASYEYYTVPKLEEKAYLIAKITNWQDYNLLEGETSLFYENTYVGKTVLDAGMLSDTLSVSLGQDSNISIDREKIDQFSSKKFIGSNKVDSREFSINIRNRKSEAVTIHVSDQVPVAAISAIEVKALELSGGKLNEKTGEVNWVIRLDPGTQKELKLQYEVKYPKSERVQLE</sequence>
<dbReference type="PANTHER" id="PTHR31005:SF8">
    <property type="entry name" value="DUF4139 DOMAIN-CONTAINING PROTEIN"/>
    <property type="match status" value="1"/>
</dbReference>
<dbReference type="STRING" id="1229726.GRFL_3477"/>
<protein>
    <submittedName>
        <fullName evidence="1">TonB-dependent receptor</fullName>
    </submittedName>
</protein>
<reference evidence="1 2" key="1">
    <citation type="submission" date="2016-07" db="EMBL/GenBank/DDBJ databases">
        <title>Multi-omics approach to identify versatile polysaccharide utilization systems of a marine flavobacterium Gramella flava.</title>
        <authorList>
            <person name="Tang K."/>
        </authorList>
    </citation>
    <scope>NUCLEOTIDE SEQUENCE [LARGE SCALE GENOMIC DNA]</scope>
    <source>
        <strain evidence="1 2">JLT2011</strain>
    </source>
</reference>
<evidence type="ECO:0000313" key="2">
    <source>
        <dbReference type="Proteomes" id="UP000186230"/>
    </source>
</evidence>
<dbReference type="Pfam" id="PF13600">
    <property type="entry name" value="DUF4140"/>
    <property type="match status" value="1"/>
</dbReference>
<dbReference type="EMBL" id="CP016359">
    <property type="protein sequence ID" value="APU70201.1"/>
    <property type="molecule type" value="Genomic_DNA"/>
</dbReference>
<dbReference type="RefSeq" id="WP_083645750.1">
    <property type="nucleotide sequence ID" value="NZ_AMRU01000004.1"/>
</dbReference>
<keyword evidence="1" id="KW-0675">Receptor</keyword>
<dbReference type="InterPro" id="IPR025554">
    <property type="entry name" value="DUF4140"/>
</dbReference>
<keyword evidence="2" id="KW-1185">Reference proteome</keyword>
<dbReference type="KEGG" id="gfl:GRFL_3477"/>
<gene>
    <name evidence="1" type="ORF">GRFL_3477</name>
</gene>
<proteinExistence type="predicted"/>
<dbReference type="OrthoDB" id="634585at2"/>
<evidence type="ECO:0000313" key="1">
    <source>
        <dbReference type="EMBL" id="APU70201.1"/>
    </source>
</evidence>
<dbReference type="InterPro" id="IPR011935">
    <property type="entry name" value="CHP02231"/>
</dbReference>
<dbReference type="InterPro" id="IPR008969">
    <property type="entry name" value="CarboxyPept-like_regulatory"/>
</dbReference>